<protein>
    <submittedName>
        <fullName evidence="1">Fis family transcriptional regulator</fullName>
    </submittedName>
</protein>
<evidence type="ECO:0000313" key="2">
    <source>
        <dbReference type="Proteomes" id="UP000568664"/>
    </source>
</evidence>
<gene>
    <name evidence="1" type="ORF">HII17_08140</name>
</gene>
<dbReference type="AlphaFoldDB" id="A0A7Y0LBJ8"/>
<evidence type="ECO:0000313" key="1">
    <source>
        <dbReference type="EMBL" id="NMP31528.1"/>
    </source>
</evidence>
<dbReference type="Proteomes" id="UP000568664">
    <property type="component" value="Unassembled WGS sequence"/>
</dbReference>
<sequence>MRKSDKKIDNKLRIALTDVCELALKNIEGFQWLTHIVNYANFPQSLKVVCVFDTNEHLDSYWQSTKNQLLVSLVAQEFTRIGINVKSASKHISYDTEENCTYQHEGNWARRLG</sequence>
<organism evidence="1 2">
    <name type="scientific">Thalassotalea algicola</name>
    <dbReference type="NCBI Taxonomy" id="2716224"/>
    <lineage>
        <taxon>Bacteria</taxon>
        <taxon>Pseudomonadati</taxon>
        <taxon>Pseudomonadota</taxon>
        <taxon>Gammaproteobacteria</taxon>
        <taxon>Alteromonadales</taxon>
        <taxon>Colwelliaceae</taxon>
        <taxon>Thalassotalea</taxon>
    </lineage>
</organism>
<accession>A0A7Y0LBJ8</accession>
<keyword evidence="2" id="KW-1185">Reference proteome</keyword>
<name>A0A7Y0LBJ8_9GAMM</name>
<dbReference type="EMBL" id="JABBXH010000002">
    <property type="protein sequence ID" value="NMP31528.1"/>
    <property type="molecule type" value="Genomic_DNA"/>
</dbReference>
<comment type="caution">
    <text evidence="1">The sequence shown here is derived from an EMBL/GenBank/DDBJ whole genome shotgun (WGS) entry which is preliminary data.</text>
</comment>
<reference evidence="1 2" key="1">
    <citation type="submission" date="2020-04" db="EMBL/GenBank/DDBJ databases">
        <title>Thalassotalea sp. M1531, isolated from the surface of marine red alga.</title>
        <authorList>
            <person name="Pang L."/>
            <person name="Lu D.-C."/>
        </authorList>
    </citation>
    <scope>NUCLEOTIDE SEQUENCE [LARGE SCALE GENOMIC DNA]</scope>
    <source>
        <strain evidence="1 2">M1531</strain>
    </source>
</reference>
<proteinExistence type="predicted"/>